<comment type="caution">
    <text evidence="11">The sequence shown here is derived from an EMBL/GenBank/DDBJ whole genome shotgun (WGS) entry which is preliminary data.</text>
</comment>
<keyword evidence="6" id="KW-0227">DNA damage</keyword>
<evidence type="ECO:0000313" key="12">
    <source>
        <dbReference type="Proteomes" id="UP000216311"/>
    </source>
</evidence>
<keyword evidence="12" id="KW-1185">Reference proteome</keyword>
<evidence type="ECO:0000256" key="6">
    <source>
        <dbReference type="ARBA" id="ARBA00022763"/>
    </source>
</evidence>
<dbReference type="PROSITE" id="PS00374">
    <property type="entry name" value="MGMT"/>
    <property type="match status" value="1"/>
</dbReference>
<evidence type="ECO:0000256" key="2">
    <source>
        <dbReference type="ARBA" id="ARBA00008711"/>
    </source>
</evidence>
<accession>A0A255GV60</accession>
<evidence type="ECO:0000256" key="3">
    <source>
        <dbReference type="ARBA" id="ARBA00011918"/>
    </source>
</evidence>
<evidence type="ECO:0000256" key="8">
    <source>
        <dbReference type="ARBA" id="ARBA00049348"/>
    </source>
</evidence>
<dbReference type="InterPro" id="IPR036631">
    <property type="entry name" value="MGMT_N_sf"/>
</dbReference>
<evidence type="ECO:0000259" key="10">
    <source>
        <dbReference type="Pfam" id="PF02870"/>
    </source>
</evidence>
<dbReference type="Proteomes" id="UP000216311">
    <property type="component" value="Unassembled WGS sequence"/>
</dbReference>
<dbReference type="AlphaFoldDB" id="A0A255GV60"/>
<evidence type="ECO:0000259" key="9">
    <source>
        <dbReference type="Pfam" id="PF01035"/>
    </source>
</evidence>
<reference evidence="11 12" key="1">
    <citation type="submission" date="2017-07" db="EMBL/GenBank/DDBJ databases">
        <title>Draft whole genome sequences of clinical Proprionibacteriaceae strains.</title>
        <authorList>
            <person name="Bernier A.-M."/>
            <person name="Bernard K."/>
            <person name="Domingo M.-C."/>
        </authorList>
    </citation>
    <scope>NUCLEOTIDE SEQUENCE [LARGE SCALE GENOMIC DNA]</scope>
    <source>
        <strain evidence="11 12">NML 130396</strain>
    </source>
</reference>
<sequence length="190" mass="20199">MSEESAHLQELRARLAARAEREDLLEVAWRSLDSPLGGLLLAASDRGVVRVAFESEGEDAVLTELAATVSARILYAPARLDPAARALDAYFTGDHTTPNVPIDLRLVHGYRAEVVRALSGIPYGSTVSYAHLAASTGRPKAVRAVGTACARNPLPLLLPCHRVVRSDGNPGSYRGGAAAKAYLLEFEALG</sequence>
<name>A0A255GV60_9ACTN</name>
<comment type="catalytic activity">
    <reaction evidence="8">
        <text>a 6-O-methyl-2'-deoxyguanosine in DNA + L-cysteinyl-[protein] = S-methyl-L-cysteinyl-[protein] + a 2'-deoxyguanosine in DNA</text>
        <dbReference type="Rhea" id="RHEA:24000"/>
        <dbReference type="Rhea" id="RHEA-COMP:10131"/>
        <dbReference type="Rhea" id="RHEA-COMP:10132"/>
        <dbReference type="Rhea" id="RHEA-COMP:11367"/>
        <dbReference type="Rhea" id="RHEA-COMP:11368"/>
        <dbReference type="ChEBI" id="CHEBI:29950"/>
        <dbReference type="ChEBI" id="CHEBI:82612"/>
        <dbReference type="ChEBI" id="CHEBI:85445"/>
        <dbReference type="ChEBI" id="CHEBI:85448"/>
        <dbReference type="EC" id="2.1.1.63"/>
    </reaction>
</comment>
<dbReference type="GO" id="GO:0032259">
    <property type="term" value="P:methylation"/>
    <property type="evidence" value="ECO:0007669"/>
    <property type="project" value="UniProtKB-KW"/>
</dbReference>
<evidence type="ECO:0000313" key="11">
    <source>
        <dbReference type="EMBL" id="OYO18696.1"/>
    </source>
</evidence>
<keyword evidence="5 11" id="KW-0808">Transferase</keyword>
<dbReference type="Gene3D" id="3.30.160.70">
    <property type="entry name" value="Methylated DNA-protein cysteine methyltransferase domain"/>
    <property type="match status" value="1"/>
</dbReference>
<keyword evidence="7" id="KW-0234">DNA repair</keyword>
<dbReference type="GO" id="GO:0003908">
    <property type="term" value="F:methylated-DNA-[protein]-cysteine S-methyltransferase activity"/>
    <property type="evidence" value="ECO:0007669"/>
    <property type="project" value="UniProtKB-EC"/>
</dbReference>
<dbReference type="OrthoDB" id="9802228at2"/>
<comment type="catalytic activity">
    <reaction evidence="1">
        <text>a 4-O-methyl-thymidine in DNA + L-cysteinyl-[protein] = a thymidine in DNA + S-methyl-L-cysteinyl-[protein]</text>
        <dbReference type="Rhea" id="RHEA:53428"/>
        <dbReference type="Rhea" id="RHEA-COMP:10131"/>
        <dbReference type="Rhea" id="RHEA-COMP:10132"/>
        <dbReference type="Rhea" id="RHEA-COMP:13555"/>
        <dbReference type="Rhea" id="RHEA-COMP:13556"/>
        <dbReference type="ChEBI" id="CHEBI:29950"/>
        <dbReference type="ChEBI" id="CHEBI:82612"/>
        <dbReference type="ChEBI" id="CHEBI:137386"/>
        <dbReference type="ChEBI" id="CHEBI:137387"/>
        <dbReference type="EC" id="2.1.1.63"/>
    </reaction>
</comment>
<dbReference type="InterPro" id="IPR014048">
    <property type="entry name" value="MethylDNA_cys_MeTrfase_DNA-bd"/>
</dbReference>
<comment type="similarity">
    <text evidence="2">Belongs to the MGMT family.</text>
</comment>
<dbReference type="Pfam" id="PF02870">
    <property type="entry name" value="Methyltransf_1N"/>
    <property type="match status" value="1"/>
</dbReference>
<dbReference type="GO" id="GO:0006281">
    <property type="term" value="P:DNA repair"/>
    <property type="evidence" value="ECO:0007669"/>
    <property type="project" value="UniProtKB-KW"/>
</dbReference>
<dbReference type="CDD" id="cd06445">
    <property type="entry name" value="ATase"/>
    <property type="match status" value="1"/>
</dbReference>
<dbReference type="RefSeq" id="WP_094364929.1">
    <property type="nucleotide sequence ID" value="NZ_NMVQ01000043.1"/>
</dbReference>
<evidence type="ECO:0000256" key="5">
    <source>
        <dbReference type="ARBA" id="ARBA00022679"/>
    </source>
</evidence>
<dbReference type="Gene3D" id="1.10.10.10">
    <property type="entry name" value="Winged helix-like DNA-binding domain superfamily/Winged helix DNA-binding domain"/>
    <property type="match status" value="1"/>
</dbReference>
<evidence type="ECO:0000256" key="7">
    <source>
        <dbReference type="ARBA" id="ARBA00023204"/>
    </source>
</evidence>
<organism evidence="11 12">
    <name type="scientific">Enemella dayhoffiae</name>
    <dbReference type="NCBI Taxonomy" id="2016507"/>
    <lineage>
        <taxon>Bacteria</taxon>
        <taxon>Bacillati</taxon>
        <taxon>Actinomycetota</taxon>
        <taxon>Actinomycetes</taxon>
        <taxon>Propionibacteriales</taxon>
        <taxon>Propionibacteriaceae</taxon>
        <taxon>Enemella</taxon>
    </lineage>
</organism>
<dbReference type="InterPro" id="IPR001497">
    <property type="entry name" value="MethylDNA_cys_MeTrfase_AS"/>
</dbReference>
<dbReference type="EC" id="2.1.1.63" evidence="3"/>
<dbReference type="EMBL" id="NMVQ01000043">
    <property type="protein sequence ID" value="OYO18696.1"/>
    <property type="molecule type" value="Genomic_DNA"/>
</dbReference>
<gene>
    <name evidence="11" type="ORF">CGZ93_14865</name>
</gene>
<dbReference type="InterPro" id="IPR036388">
    <property type="entry name" value="WH-like_DNA-bd_sf"/>
</dbReference>
<keyword evidence="4 11" id="KW-0489">Methyltransferase</keyword>
<feature type="domain" description="Methylguanine DNA methyltransferase ribonuclease-like" evidence="10">
    <location>
        <begin position="29"/>
        <end position="104"/>
    </location>
</feature>
<dbReference type="SUPFAM" id="SSF46767">
    <property type="entry name" value="Methylated DNA-protein cysteine methyltransferase, C-terminal domain"/>
    <property type="match status" value="1"/>
</dbReference>
<feature type="domain" description="Methylated-DNA-[protein]-cysteine S-methyltransferase DNA binding" evidence="9">
    <location>
        <begin position="111"/>
        <end position="188"/>
    </location>
</feature>
<dbReference type="PANTHER" id="PTHR10815:SF5">
    <property type="entry name" value="METHYLATED-DNA--PROTEIN-CYSTEINE METHYLTRANSFERASE"/>
    <property type="match status" value="1"/>
</dbReference>
<dbReference type="InterPro" id="IPR008332">
    <property type="entry name" value="MethylG_MeTrfase_N"/>
</dbReference>
<protein>
    <recommendedName>
        <fullName evidence="3">methylated-DNA--[protein]-cysteine S-methyltransferase</fullName>
        <ecNumber evidence="3">2.1.1.63</ecNumber>
    </recommendedName>
</protein>
<dbReference type="PANTHER" id="PTHR10815">
    <property type="entry name" value="METHYLATED-DNA--PROTEIN-CYSTEINE METHYLTRANSFERASE"/>
    <property type="match status" value="1"/>
</dbReference>
<dbReference type="SUPFAM" id="SSF53155">
    <property type="entry name" value="Methylated DNA-protein cysteine methyltransferase domain"/>
    <property type="match status" value="1"/>
</dbReference>
<proteinExistence type="inferred from homology"/>
<dbReference type="FunFam" id="1.10.10.10:FF:000214">
    <property type="entry name" value="Methylated-DNA--protein-cysteine methyltransferase"/>
    <property type="match status" value="1"/>
</dbReference>
<dbReference type="NCBIfam" id="TIGR00589">
    <property type="entry name" value="ogt"/>
    <property type="match status" value="1"/>
</dbReference>
<dbReference type="Pfam" id="PF01035">
    <property type="entry name" value="DNA_binding_1"/>
    <property type="match status" value="1"/>
</dbReference>
<evidence type="ECO:0000256" key="1">
    <source>
        <dbReference type="ARBA" id="ARBA00001286"/>
    </source>
</evidence>
<dbReference type="InterPro" id="IPR036217">
    <property type="entry name" value="MethylDNA_cys_MeTrfase_DNAb"/>
</dbReference>
<evidence type="ECO:0000256" key="4">
    <source>
        <dbReference type="ARBA" id="ARBA00022603"/>
    </source>
</evidence>